<name>A0A1M3L5L9_9BACT</name>
<dbReference type="EMBL" id="MKVH01000003">
    <property type="protein sequence ID" value="OJX60764.1"/>
    <property type="molecule type" value="Genomic_DNA"/>
</dbReference>
<organism evidence="1 2">
    <name type="scientific">Candidatus Kapaibacterium thiocyanatum</name>
    <dbReference type="NCBI Taxonomy" id="1895771"/>
    <lineage>
        <taxon>Bacteria</taxon>
        <taxon>Pseudomonadati</taxon>
        <taxon>Candidatus Kapaibacteriota</taxon>
        <taxon>Candidatus Kapaibacteriia</taxon>
        <taxon>Candidatus Kapaibacteriales</taxon>
        <taxon>Candidatus Kapaibacteriaceae</taxon>
        <taxon>Candidatus Kapaibacterium</taxon>
    </lineage>
</organism>
<protein>
    <submittedName>
        <fullName evidence="1">Uncharacterized protein</fullName>
    </submittedName>
</protein>
<proteinExistence type="predicted"/>
<dbReference type="Proteomes" id="UP000184233">
    <property type="component" value="Unassembled WGS sequence"/>
</dbReference>
<sequence>MNHLLVTAGWLLAGILVLSSCTKDNDNMPTGPGHESSEYMPLSIGNEWVYTYNGTDSVKYKVVGDTTAYGHTYALLSVSGALTRNAFLRHDDLLIEGQAFMNMIGDTVTSFVDVSKAYDEAWGQWVPTKSARVLHMWTMKERDTSVIVPAGTFNDIMIVRYSTGYLLGPQFVSISSGAFYWSRSVGLVKHVDYSSAGGGSVKTTTAELRSYTLK</sequence>
<evidence type="ECO:0000313" key="2">
    <source>
        <dbReference type="Proteomes" id="UP000184233"/>
    </source>
</evidence>
<evidence type="ECO:0000313" key="1">
    <source>
        <dbReference type="EMBL" id="OJX60764.1"/>
    </source>
</evidence>
<reference evidence="1 2" key="1">
    <citation type="submission" date="2016-09" db="EMBL/GenBank/DDBJ databases">
        <title>Genome-resolved meta-omics ties microbial dynamics to process performance in biotechnology for thiocyanate degradation.</title>
        <authorList>
            <person name="Kantor R.S."/>
            <person name="Huddy R.J."/>
            <person name="Iyer R."/>
            <person name="Thomas B.C."/>
            <person name="Brown C.T."/>
            <person name="Anantharaman K."/>
            <person name="Tringe S."/>
            <person name="Hettich R.L."/>
            <person name="Harrison S.T."/>
            <person name="Banfield J.F."/>
        </authorList>
    </citation>
    <scope>NUCLEOTIDE SEQUENCE [LARGE SCALE GENOMIC DNA]</scope>
    <source>
        <strain evidence="1">59-99</strain>
    </source>
</reference>
<accession>A0A1M3L5L9</accession>
<comment type="caution">
    <text evidence="1">The sequence shown here is derived from an EMBL/GenBank/DDBJ whole genome shotgun (WGS) entry which is preliminary data.</text>
</comment>
<gene>
    <name evidence="1" type="ORF">BGO89_04135</name>
</gene>
<dbReference type="AlphaFoldDB" id="A0A1M3L5L9"/>